<reference evidence="1" key="1">
    <citation type="journal article" date="2014" name="Front. Microbiol.">
        <title>High frequency of phylogenetically diverse reductive dehalogenase-homologous genes in deep subseafloor sedimentary metagenomes.</title>
        <authorList>
            <person name="Kawai M."/>
            <person name="Futagami T."/>
            <person name="Toyoda A."/>
            <person name="Takaki Y."/>
            <person name="Nishi S."/>
            <person name="Hori S."/>
            <person name="Arai W."/>
            <person name="Tsubouchi T."/>
            <person name="Morono Y."/>
            <person name="Uchiyama I."/>
            <person name="Ito T."/>
            <person name="Fujiyama A."/>
            <person name="Inagaki F."/>
            <person name="Takami H."/>
        </authorList>
    </citation>
    <scope>NUCLEOTIDE SEQUENCE</scope>
    <source>
        <strain evidence="1">Expedition CK06-06</strain>
    </source>
</reference>
<evidence type="ECO:0000313" key="1">
    <source>
        <dbReference type="EMBL" id="GAI39449.1"/>
    </source>
</evidence>
<name>X1Q876_9ZZZZ</name>
<gene>
    <name evidence="1" type="ORF">S06H3_48106</name>
</gene>
<accession>X1Q876</accession>
<dbReference type="AlphaFoldDB" id="X1Q876"/>
<comment type="caution">
    <text evidence="1">The sequence shown here is derived from an EMBL/GenBank/DDBJ whole genome shotgun (WGS) entry which is preliminary data.</text>
</comment>
<feature type="non-terminal residue" evidence="1">
    <location>
        <position position="222"/>
    </location>
</feature>
<dbReference type="EMBL" id="BARV01030273">
    <property type="protein sequence ID" value="GAI39449.1"/>
    <property type="molecule type" value="Genomic_DNA"/>
</dbReference>
<organism evidence="1">
    <name type="scientific">marine sediment metagenome</name>
    <dbReference type="NCBI Taxonomy" id="412755"/>
    <lineage>
        <taxon>unclassified sequences</taxon>
        <taxon>metagenomes</taxon>
        <taxon>ecological metagenomes</taxon>
    </lineage>
</organism>
<protein>
    <submittedName>
        <fullName evidence="1">Uncharacterized protein</fullName>
    </submittedName>
</protein>
<proteinExistence type="predicted"/>
<sequence>MNIDKRIIAGIGLLFGALGLFLWTKKAEAACEEGTTKCEAGDLYACIDGKWELAEADSPQCLECEEGDTKCVDTDLYTCVAGEWQLTESDSASCKVGPVPPLPEGFEIDYIGAEPPVVILGSPVKIKVTWFCPNPGLVERTFSLQCVINGETLQHSWGPTTRGNGSIAFEYTPTSIGTYTATIPGNGIKFNCPSSVSFEVREEVVGPFYSPYGELCSWYLFQ</sequence>